<dbReference type="SUPFAM" id="SSF52821">
    <property type="entry name" value="Rhodanese/Cell cycle control phosphatase"/>
    <property type="match status" value="2"/>
</dbReference>
<dbReference type="InterPro" id="IPR036873">
    <property type="entry name" value="Rhodanese-like_dom_sf"/>
</dbReference>
<accession>A0AAE9I0G0</accession>
<dbReference type="RefSeq" id="WP_144198112.1">
    <property type="nucleotide sequence ID" value="NZ_CAJPVH010000041.1"/>
</dbReference>
<dbReference type="PANTHER" id="PTHR11364:SF27">
    <property type="entry name" value="SULFURTRANSFERASE"/>
    <property type="match status" value="1"/>
</dbReference>
<evidence type="ECO:0000256" key="4">
    <source>
        <dbReference type="SAM" id="MobiDB-lite"/>
    </source>
</evidence>
<dbReference type="CDD" id="cd01448">
    <property type="entry name" value="TST_Repeat_1"/>
    <property type="match status" value="1"/>
</dbReference>
<evidence type="ECO:0000313" key="7">
    <source>
        <dbReference type="EMBL" id="URF03280.1"/>
    </source>
</evidence>
<dbReference type="GO" id="GO:0004792">
    <property type="term" value="F:thiosulfate-cyanide sulfurtransferase activity"/>
    <property type="evidence" value="ECO:0007669"/>
    <property type="project" value="InterPro"/>
</dbReference>
<feature type="domain" description="Rhodanese" evidence="5">
    <location>
        <begin position="175"/>
        <end position="288"/>
    </location>
</feature>
<evidence type="ECO:0000256" key="2">
    <source>
        <dbReference type="ARBA" id="ARBA00022737"/>
    </source>
</evidence>
<dbReference type="EMBL" id="VCIZ01000006">
    <property type="protein sequence ID" value="TSP12535.1"/>
    <property type="molecule type" value="Genomic_DNA"/>
</dbReference>
<dbReference type="Pfam" id="PF00581">
    <property type="entry name" value="Rhodanese"/>
    <property type="match status" value="2"/>
</dbReference>
<reference evidence="6 8" key="1">
    <citation type="submission" date="2019-05" db="EMBL/GenBank/DDBJ databases">
        <title>Whole genome sequence analysis of Cupriavidus campinensis S14E4C strain.</title>
        <authorList>
            <person name="Abbaszade G."/>
            <person name="Szabo A."/>
            <person name="Toumi M."/>
            <person name="Toth E."/>
        </authorList>
    </citation>
    <scope>NUCLEOTIDE SEQUENCE [LARGE SCALE GENOMIC DNA]</scope>
    <source>
        <strain evidence="6 8">S14E4C</strain>
    </source>
</reference>
<dbReference type="PANTHER" id="PTHR11364">
    <property type="entry name" value="THIOSULFATE SULFERTANSFERASE"/>
    <property type="match status" value="1"/>
</dbReference>
<dbReference type="InterPro" id="IPR001763">
    <property type="entry name" value="Rhodanese-like_dom"/>
</dbReference>
<sequence>MPNPLISATELDALLSQGSHDVVLFDCSFDLADPAAGREAYHQGHLPGAYYLHLDNELSGPKTGFNGRHPLPDAELFAARLRALGVNDGSLVVAYDAQGGMFAARLWWLMRWIGHGAVTVLDGGKNAWVAAGLPLERGATPEPDTDTDNGTGGDLSRKASLVPTVDAEALLANLASPSRLVVDARAADRFRGENETLDPVGGHIPGAVNRFFKDNLAPDGYFKPAETLRAEFGQVFAGKAPADTVMQCGSGVTACHNLLAMEVAGLTGAALYPGSWSEWCADPKRPVATGA</sequence>
<evidence type="ECO:0000256" key="1">
    <source>
        <dbReference type="ARBA" id="ARBA00022679"/>
    </source>
</evidence>
<dbReference type="Proteomes" id="UP000318943">
    <property type="component" value="Unassembled WGS sequence"/>
</dbReference>
<dbReference type="InterPro" id="IPR045078">
    <property type="entry name" value="TST/MPST-like"/>
</dbReference>
<name>A0AAE9I0G0_9BURK</name>
<dbReference type="CDD" id="cd01449">
    <property type="entry name" value="TST_Repeat_2"/>
    <property type="match status" value="1"/>
</dbReference>
<dbReference type="PROSITE" id="PS00683">
    <property type="entry name" value="RHODANESE_2"/>
    <property type="match status" value="1"/>
</dbReference>
<feature type="domain" description="Rhodanese" evidence="5">
    <location>
        <begin position="18"/>
        <end position="137"/>
    </location>
</feature>
<reference evidence="7" key="3">
    <citation type="submission" date="2022-05" db="EMBL/GenBank/DDBJ databases">
        <authorList>
            <person name="Kunte H.-J."/>
        </authorList>
    </citation>
    <scope>NUCLEOTIDE SEQUENCE</scope>
    <source>
        <strain evidence="7">G5</strain>
    </source>
</reference>
<feature type="region of interest" description="Disordered" evidence="4">
    <location>
        <begin position="135"/>
        <end position="155"/>
    </location>
</feature>
<evidence type="ECO:0000313" key="9">
    <source>
        <dbReference type="Proteomes" id="UP001056132"/>
    </source>
</evidence>
<reference evidence="7" key="2">
    <citation type="journal article" date="2022" name="Microbiol. Resour. Announc.">
        <title>Genome Sequence of Cupriavidus campinensis Strain G5, a Member of a Bacterial Consortium Capable of Polyethylene Degradation.</title>
        <authorList>
            <person name="Schneider B."/>
            <person name="Pfeiffer F."/>
            <person name="Dyall-Smith M."/>
            <person name="Kunte H.J."/>
        </authorList>
    </citation>
    <scope>NUCLEOTIDE SEQUENCE</scope>
    <source>
        <strain evidence="7">G5</strain>
    </source>
</reference>
<organism evidence="7 9">
    <name type="scientific">Cupriavidus campinensis</name>
    <dbReference type="NCBI Taxonomy" id="151783"/>
    <lineage>
        <taxon>Bacteria</taxon>
        <taxon>Pseudomonadati</taxon>
        <taxon>Pseudomonadota</taxon>
        <taxon>Betaproteobacteria</taxon>
        <taxon>Burkholderiales</taxon>
        <taxon>Burkholderiaceae</taxon>
        <taxon>Cupriavidus</taxon>
    </lineage>
</organism>
<dbReference type="PROSITE" id="PS50206">
    <property type="entry name" value="RHODANESE_3"/>
    <property type="match status" value="2"/>
</dbReference>
<evidence type="ECO:0000259" key="5">
    <source>
        <dbReference type="PROSITE" id="PS50206"/>
    </source>
</evidence>
<keyword evidence="1 3" id="KW-0808">Transferase</keyword>
<protein>
    <recommendedName>
        <fullName evidence="3">Sulfurtransferase</fullName>
    </recommendedName>
</protein>
<dbReference type="Gene3D" id="3.40.250.10">
    <property type="entry name" value="Rhodanese-like domain"/>
    <property type="match status" value="2"/>
</dbReference>
<dbReference type="AlphaFoldDB" id="A0AAE9I0G0"/>
<dbReference type="EMBL" id="CP097330">
    <property type="protein sequence ID" value="URF03280.1"/>
    <property type="molecule type" value="Genomic_DNA"/>
</dbReference>
<keyword evidence="2" id="KW-0677">Repeat</keyword>
<dbReference type="PROSITE" id="PS00380">
    <property type="entry name" value="RHODANESE_1"/>
    <property type="match status" value="1"/>
</dbReference>
<keyword evidence="8" id="KW-1185">Reference proteome</keyword>
<gene>
    <name evidence="6" type="ORF">FGG12_13195</name>
    <name evidence="7" type="ORF">M5D45_12130</name>
</gene>
<dbReference type="Proteomes" id="UP001056132">
    <property type="component" value="Chromosome 1"/>
</dbReference>
<evidence type="ECO:0000256" key="3">
    <source>
        <dbReference type="RuleBase" id="RU000507"/>
    </source>
</evidence>
<evidence type="ECO:0000313" key="6">
    <source>
        <dbReference type="EMBL" id="TSP12535.1"/>
    </source>
</evidence>
<dbReference type="SMART" id="SM00450">
    <property type="entry name" value="RHOD"/>
    <property type="match status" value="2"/>
</dbReference>
<proteinExistence type="predicted"/>
<evidence type="ECO:0000313" key="8">
    <source>
        <dbReference type="Proteomes" id="UP000318943"/>
    </source>
</evidence>
<dbReference type="KEGG" id="ccam:M5D45_12130"/>
<dbReference type="InterPro" id="IPR001307">
    <property type="entry name" value="Thiosulphate_STrfase_CS"/>
</dbReference>